<protein>
    <recommendedName>
        <fullName evidence="5">Probable membrane transporter protein</fullName>
    </recommendedName>
</protein>
<evidence type="ECO:0000256" key="1">
    <source>
        <dbReference type="ARBA" id="ARBA00004141"/>
    </source>
</evidence>
<feature type="transmembrane region" description="Helical" evidence="5">
    <location>
        <begin position="167"/>
        <end position="187"/>
    </location>
</feature>
<dbReference type="Proteomes" id="UP001201020">
    <property type="component" value="Chromosome"/>
</dbReference>
<reference evidence="6" key="1">
    <citation type="journal article" date="2022" name="Nat. Microbiol.">
        <title>Unique mobile elements and scalable gene flow at the prokaryote-eukaryote boundary revealed by circularized Asgard archaea genomes.</title>
        <authorList>
            <person name="Wu F."/>
            <person name="Speth D.R."/>
            <person name="Philosof A."/>
            <person name="Cremiere A."/>
            <person name="Narayanan A."/>
            <person name="Barco R.A."/>
            <person name="Connon S.A."/>
            <person name="Amend J.P."/>
            <person name="Antoshechkin I.A."/>
            <person name="Orphan V.J."/>
        </authorList>
    </citation>
    <scope>NUCLEOTIDE SEQUENCE</scope>
    <source>
        <strain evidence="6">PM71</strain>
    </source>
</reference>
<gene>
    <name evidence="6" type="ORF">K9W45_03770</name>
</gene>
<dbReference type="PANTHER" id="PTHR43701:SF2">
    <property type="entry name" value="MEMBRANE TRANSPORTER PROTEIN YJNA-RELATED"/>
    <property type="match status" value="1"/>
</dbReference>
<evidence type="ECO:0000256" key="5">
    <source>
        <dbReference type="RuleBase" id="RU363041"/>
    </source>
</evidence>
<evidence type="ECO:0000256" key="3">
    <source>
        <dbReference type="ARBA" id="ARBA00022989"/>
    </source>
</evidence>
<comment type="similarity">
    <text evidence="5">Belongs to the 4-toluene sulfonate uptake permease (TSUP) (TC 2.A.102) family.</text>
</comment>
<dbReference type="InterPro" id="IPR051598">
    <property type="entry name" value="TSUP/Inactive_protease-like"/>
</dbReference>
<keyword evidence="3 5" id="KW-1133">Transmembrane helix</keyword>
<sequence length="314" mass="34394">MMDAITTFSFGLYLLFAFIALICEYIDSALGGGYGTILVPVMMIAFNIDKKFLIPAVLVSETVTGLGSALLHHYVGNANFNIRKKNNSSEFNKTNDILKRYNSPSSIIKENGYCQNFFYRSLITRAKDFLNSFKVSDDFKVSMILGFFGIIGGISAAFLSLRLSQTFVKIYIGALVFLVGLFVLIGFKWKFTWVKISIIGLVAAFNKGLSGGGYGPLISSGQIVVNRNPRQAVASTSLAEALVCISSLVVYFSCPEITFNFGFLFLLLSLFIGATLSAPLAVLTVKYIPLKKMQPIVGLVTMLLGIFTLVKVFI</sequence>
<dbReference type="AlphaFoldDB" id="A0A9Y1BM87"/>
<feature type="transmembrane region" description="Helical" evidence="5">
    <location>
        <begin position="295"/>
        <end position="313"/>
    </location>
</feature>
<feature type="transmembrane region" description="Helical" evidence="5">
    <location>
        <begin position="259"/>
        <end position="283"/>
    </location>
</feature>
<accession>A0A9Y1BM87</accession>
<evidence type="ECO:0000313" key="6">
    <source>
        <dbReference type="EMBL" id="UJG41589.1"/>
    </source>
</evidence>
<dbReference type="InterPro" id="IPR002781">
    <property type="entry name" value="TM_pro_TauE-like"/>
</dbReference>
<feature type="transmembrane region" description="Helical" evidence="5">
    <location>
        <begin position="141"/>
        <end position="161"/>
    </location>
</feature>
<feature type="transmembrane region" description="Helical" evidence="5">
    <location>
        <begin position="52"/>
        <end position="75"/>
    </location>
</feature>
<dbReference type="Pfam" id="PF01925">
    <property type="entry name" value="TauE"/>
    <property type="match status" value="1"/>
</dbReference>
<comment type="subcellular location">
    <subcellularLocation>
        <location evidence="5">Cell membrane</location>
        <topology evidence="5">Multi-pass membrane protein</topology>
    </subcellularLocation>
    <subcellularLocation>
        <location evidence="1">Membrane</location>
        <topology evidence="1">Multi-pass membrane protein</topology>
    </subcellularLocation>
</comment>
<dbReference type="GO" id="GO:0005886">
    <property type="term" value="C:plasma membrane"/>
    <property type="evidence" value="ECO:0007669"/>
    <property type="project" value="UniProtKB-SubCell"/>
</dbReference>
<dbReference type="EMBL" id="CP084166">
    <property type="protein sequence ID" value="UJG41589.1"/>
    <property type="molecule type" value="Genomic_DNA"/>
</dbReference>
<feature type="transmembrane region" description="Helical" evidence="5">
    <location>
        <begin position="232"/>
        <end position="253"/>
    </location>
</feature>
<proteinExistence type="inferred from homology"/>
<organism evidence="6">
    <name type="scientific">Candidatus Heimdallarchaeum aukensis</name>
    <dbReference type="NCBI Taxonomy" id="2876573"/>
    <lineage>
        <taxon>Archaea</taxon>
        <taxon>Promethearchaeati</taxon>
        <taxon>Candidatus Heimdallarchaeota</taxon>
        <taxon>Candidatus Heimdallarchaeia (ex Rinke et al. 2021) (nom. nud.)</taxon>
        <taxon>Candidatus Heimdallarchaeales</taxon>
        <taxon>Candidatus Heimdallarchaeaceae</taxon>
        <taxon>Candidatus Heimdallarchaeum</taxon>
    </lineage>
</organism>
<keyword evidence="5" id="KW-1003">Cell membrane</keyword>
<evidence type="ECO:0000256" key="4">
    <source>
        <dbReference type="ARBA" id="ARBA00023136"/>
    </source>
</evidence>
<keyword evidence="4 5" id="KW-0472">Membrane</keyword>
<dbReference type="PANTHER" id="PTHR43701">
    <property type="entry name" value="MEMBRANE TRANSPORTER PROTEIN MJ0441-RELATED"/>
    <property type="match status" value="1"/>
</dbReference>
<name>A0A9Y1BM87_9ARCH</name>
<evidence type="ECO:0000256" key="2">
    <source>
        <dbReference type="ARBA" id="ARBA00022692"/>
    </source>
</evidence>
<keyword evidence="2 5" id="KW-0812">Transmembrane</keyword>